<dbReference type="PANTHER" id="PTHR33495:SF2">
    <property type="entry name" value="ANTI-SIGMA FACTOR ANTAGONIST TM_1081-RELATED"/>
    <property type="match status" value="1"/>
</dbReference>
<proteinExistence type="predicted"/>
<dbReference type="PROSITE" id="PS50801">
    <property type="entry name" value="STAS"/>
    <property type="match status" value="1"/>
</dbReference>
<organism evidence="3 4">
    <name type="scientific">Streptomyces iconiensis</name>
    <dbReference type="NCBI Taxonomy" id="1384038"/>
    <lineage>
        <taxon>Bacteria</taxon>
        <taxon>Bacillati</taxon>
        <taxon>Actinomycetota</taxon>
        <taxon>Actinomycetes</taxon>
        <taxon>Kitasatosporales</taxon>
        <taxon>Streptomycetaceae</taxon>
        <taxon>Streptomyces</taxon>
    </lineage>
</organism>
<evidence type="ECO:0000256" key="1">
    <source>
        <dbReference type="SAM" id="MobiDB-lite"/>
    </source>
</evidence>
<keyword evidence="4" id="KW-1185">Reference proteome</keyword>
<evidence type="ECO:0000259" key="2">
    <source>
        <dbReference type="PROSITE" id="PS50801"/>
    </source>
</evidence>
<sequence length="164" mass="17663">MGSWDSDRLVITSLAAGHESAVLRLSGELDHGSEMLYLDRIGAAVSAGYRYLVLDVTALVFCDSRGLNCLLALRWLLHRRDGMLLLACAGRHLAALLAVTGSTEALPVHLSVSQALATLPAEHRPAWPPADGTRPLLPLRSSESLESSWQQDKNPHLPPPSNGD</sequence>
<feature type="region of interest" description="Disordered" evidence="1">
    <location>
        <begin position="123"/>
        <end position="164"/>
    </location>
</feature>
<comment type="caution">
    <text evidence="3">The sequence shown here is derived from an EMBL/GenBank/DDBJ whole genome shotgun (WGS) entry which is preliminary data.</text>
</comment>
<accession>A0ABT6ZQ55</accession>
<dbReference type="InterPro" id="IPR036513">
    <property type="entry name" value="STAS_dom_sf"/>
</dbReference>
<name>A0ABT6ZQ55_9ACTN</name>
<evidence type="ECO:0000313" key="3">
    <source>
        <dbReference type="EMBL" id="MDJ1131190.1"/>
    </source>
</evidence>
<dbReference type="RefSeq" id="WP_274045154.1">
    <property type="nucleotide sequence ID" value="NZ_JANCPR020000003.1"/>
</dbReference>
<dbReference type="Pfam" id="PF01740">
    <property type="entry name" value="STAS"/>
    <property type="match status" value="1"/>
</dbReference>
<dbReference type="Gene3D" id="3.30.750.24">
    <property type="entry name" value="STAS domain"/>
    <property type="match status" value="1"/>
</dbReference>
<evidence type="ECO:0000313" key="4">
    <source>
        <dbReference type="Proteomes" id="UP001214441"/>
    </source>
</evidence>
<dbReference type="InterPro" id="IPR002645">
    <property type="entry name" value="STAS_dom"/>
</dbReference>
<dbReference type="PANTHER" id="PTHR33495">
    <property type="entry name" value="ANTI-SIGMA FACTOR ANTAGONIST TM_1081-RELATED-RELATED"/>
    <property type="match status" value="1"/>
</dbReference>
<reference evidence="3 4" key="1">
    <citation type="submission" date="2023-05" db="EMBL/GenBank/DDBJ databases">
        <title>Streptantibioticus silvisoli sp. nov., acidotolerant actinomycetes 1 from pine litter.</title>
        <authorList>
            <person name="Swiecimska M."/>
            <person name="Golinska P."/>
            <person name="Sangal V."/>
            <person name="Wachnowicz B."/>
            <person name="Goodfellow M."/>
        </authorList>
    </citation>
    <scope>NUCLEOTIDE SEQUENCE [LARGE SCALE GENOMIC DNA]</scope>
    <source>
        <strain evidence="3 4">DSM 42109</strain>
    </source>
</reference>
<dbReference type="Proteomes" id="UP001214441">
    <property type="component" value="Unassembled WGS sequence"/>
</dbReference>
<dbReference type="CDD" id="cd07043">
    <property type="entry name" value="STAS_anti-anti-sigma_factors"/>
    <property type="match status" value="1"/>
</dbReference>
<protein>
    <submittedName>
        <fullName evidence="3">STAS domain-containing protein</fullName>
    </submittedName>
</protein>
<gene>
    <name evidence="3" type="ORF">NMN56_004295</name>
</gene>
<feature type="compositionally biased region" description="Low complexity" evidence="1">
    <location>
        <begin position="134"/>
        <end position="148"/>
    </location>
</feature>
<dbReference type="EMBL" id="JANCPR020000003">
    <property type="protein sequence ID" value="MDJ1131190.1"/>
    <property type="molecule type" value="Genomic_DNA"/>
</dbReference>
<feature type="domain" description="STAS" evidence="2">
    <location>
        <begin position="22"/>
        <end position="119"/>
    </location>
</feature>
<dbReference type="SUPFAM" id="SSF52091">
    <property type="entry name" value="SpoIIaa-like"/>
    <property type="match status" value="1"/>
</dbReference>